<accession>A0A376C1G6</accession>
<dbReference type="SUPFAM" id="SSF56925">
    <property type="entry name" value="OMPA-like"/>
    <property type="match status" value="1"/>
</dbReference>
<reference evidence="3 4" key="1">
    <citation type="submission" date="2018-06" db="EMBL/GenBank/DDBJ databases">
        <authorList>
            <consortium name="Pathogen Informatics"/>
            <person name="Doyle S."/>
        </authorList>
    </citation>
    <scope>NUCLEOTIDE SEQUENCE [LARGE SCALE GENOMIC DNA]</scope>
    <source>
        <strain evidence="3 4">NCTC11661</strain>
    </source>
</reference>
<proteinExistence type="predicted"/>
<dbReference type="Proteomes" id="UP000255515">
    <property type="component" value="Unassembled WGS sequence"/>
</dbReference>
<dbReference type="InterPro" id="IPR025665">
    <property type="entry name" value="Beta-barrel_OMP_2"/>
</dbReference>
<evidence type="ECO:0000259" key="2">
    <source>
        <dbReference type="Pfam" id="PF13568"/>
    </source>
</evidence>
<organism evidence="3 4">
    <name type="scientific">Bergeyella zoohelcum</name>
    <dbReference type="NCBI Taxonomy" id="1015"/>
    <lineage>
        <taxon>Bacteria</taxon>
        <taxon>Pseudomonadati</taxon>
        <taxon>Bacteroidota</taxon>
        <taxon>Flavobacteriia</taxon>
        <taxon>Flavobacteriales</taxon>
        <taxon>Weeksellaceae</taxon>
        <taxon>Bergeyella</taxon>
    </lineage>
</organism>
<feature type="signal peptide" evidence="1">
    <location>
        <begin position="1"/>
        <end position="18"/>
    </location>
</feature>
<protein>
    <recommendedName>
        <fullName evidence="2">Outer membrane protein beta-barrel domain-containing protein</fullName>
    </recommendedName>
</protein>
<gene>
    <name evidence="3" type="ORF">NCTC11661_01253</name>
</gene>
<evidence type="ECO:0000313" key="4">
    <source>
        <dbReference type="Proteomes" id="UP000255515"/>
    </source>
</evidence>
<dbReference type="AlphaFoldDB" id="A0A376C1G6"/>
<keyword evidence="1" id="KW-0732">Signal</keyword>
<name>A0A376C1G6_9FLAO</name>
<evidence type="ECO:0000256" key="1">
    <source>
        <dbReference type="SAM" id="SignalP"/>
    </source>
</evidence>
<sequence length="194" mass="21395">MKKILSMAALAVLSFASAQKWEQGIKLGYVNSTIQAKQGVQTHDFNPMSNVYLTSFYEYKFNKFLSAQAELGIAGLGATNFPNNDGELGKLNVALVYIPIGVKFYPIENKLSVGAGLNLGFNVGVYGRERGEKIKYDNFNTGNHSYYAGLEYKITNRILAEFKYARGLSKLIEQDGIGMKNNFFQVGVGYGIGL</sequence>
<dbReference type="EMBL" id="UFTJ01000002">
    <property type="protein sequence ID" value="SSZ55854.1"/>
    <property type="molecule type" value="Genomic_DNA"/>
</dbReference>
<dbReference type="RefSeq" id="WP_002688808.1">
    <property type="nucleotide sequence ID" value="NZ_UFTJ01000002.1"/>
</dbReference>
<feature type="chain" id="PRO_5016721685" description="Outer membrane protein beta-barrel domain-containing protein" evidence="1">
    <location>
        <begin position="19"/>
        <end position="194"/>
    </location>
</feature>
<dbReference type="Pfam" id="PF13568">
    <property type="entry name" value="OMP_b-brl_2"/>
    <property type="match status" value="1"/>
</dbReference>
<dbReference type="InterPro" id="IPR011250">
    <property type="entry name" value="OMP/PagP_B-barrel"/>
</dbReference>
<feature type="domain" description="Outer membrane protein beta-barrel" evidence="2">
    <location>
        <begin position="18"/>
        <end position="172"/>
    </location>
</feature>
<evidence type="ECO:0000313" key="3">
    <source>
        <dbReference type="EMBL" id="SSZ55854.1"/>
    </source>
</evidence>